<dbReference type="InterPro" id="IPR036817">
    <property type="entry name" value="Transthyretin/HIU_hydrolase_sf"/>
</dbReference>
<keyword evidence="5 7" id="KW-0659">Purine metabolism</keyword>
<evidence type="ECO:0000256" key="1">
    <source>
        <dbReference type="ARBA" id="ARBA00001043"/>
    </source>
</evidence>
<dbReference type="CDD" id="cd05822">
    <property type="entry name" value="TLP_HIUase"/>
    <property type="match status" value="1"/>
</dbReference>
<comment type="similarity">
    <text evidence="3 7">Belongs to the transthyretin family. 5-hydroxyisourate hydrolase subfamily.</text>
</comment>
<dbReference type="InterPro" id="IPR014306">
    <property type="entry name" value="Hydroxyisourate_hydrolase"/>
</dbReference>
<evidence type="ECO:0000256" key="3">
    <source>
        <dbReference type="ARBA" id="ARBA00009850"/>
    </source>
</evidence>
<keyword evidence="6 7" id="KW-0378">Hydrolase</keyword>
<dbReference type="InterPro" id="IPR023419">
    <property type="entry name" value="Transthyretin_CS"/>
</dbReference>
<feature type="domain" description="Transthyretin/hydroxyisourate hydrolase" evidence="8">
    <location>
        <begin position="4"/>
        <end position="117"/>
    </location>
</feature>
<keyword evidence="10" id="KW-1185">Reference proteome</keyword>
<dbReference type="PANTHER" id="PTHR10395">
    <property type="entry name" value="URICASE AND TRANSTHYRETIN-RELATED"/>
    <property type="match status" value="1"/>
</dbReference>
<dbReference type="PROSITE" id="PS00769">
    <property type="entry name" value="TRANSTHYRETIN_2"/>
    <property type="match status" value="1"/>
</dbReference>
<evidence type="ECO:0000256" key="6">
    <source>
        <dbReference type="ARBA" id="ARBA00022801"/>
    </source>
</evidence>
<evidence type="ECO:0000313" key="10">
    <source>
        <dbReference type="Proteomes" id="UP000602076"/>
    </source>
</evidence>
<comment type="function">
    <text evidence="2">Catalyzes the hydrolysis of 5-hydroxyisourate (HIU) to 2-oxo-4-hydroxy-4-carboxy-5-ureidoimidazoline (OHCU).</text>
</comment>
<dbReference type="EMBL" id="JACXSI010000004">
    <property type="protein sequence ID" value="MBD3107219.1"/>
    <property type="molecule type" value="Genomic_DNA"/>
</dbReference>
<dbReference type="Proteomes" id="UP000602076">
    <property type="component" value="Unassembled WGS sequence"/>
</dbReference>
<comment type="subunit">
    <text evidence="4 7">Homotetramer.</text>
</comment>
<accession>A0A927CXN8</accession>
<dbReference type="AlphaFoldDB" id="A0A927CXN8"/>
<reference evidence="9" key="1">
    <citation type="submission" date="2020-09" db="EMBL/GenBank/DDBJ databases">
        <title>Bacillus faecalis sp. nov., a moderately halophilic bacterium isolated from cow faeces.</title>
        <authorList>
            <person name="Jiang L."/>
            <person name="Lee J."/>
        </authorList>
    </citation>
    <scope>NUCLEOTIDE SEQUENCE</scope>
    <source>
        <strain evidence="9">AGMB 02131</strain>
    </source>
</reference>
<proteinExistence type="inferred from homology"/>
<gene>
    <name evidence="9" type="primary">uraH</name>
    <name evidence="9" type="ORF">IEO70_02480</name>
</gene>
<name>A0A927CXN8_9BACI</name>
<evidence type="ECO:0000313" key="9">
    <source>
        <dbReference type="EMBL" id="MBD3107219.1"/>
    </source>
</evidence>
<dbReference type="SUPFAM" id="SSF49472">
    <property type="entry name" value="Transthyretin (synonym: prealbumin)"/>
    <property type="match status" value="1"/>
</dbReference>
<comment type="catalytic activity">
    <reaction evidence="1 7">
        <text>5-hydroxyisourate + H2O = 5-hydroxy-2-oxo-4-ureido-2,5-dihydro-1H-imidazole-5-carboxylate + H(+)</text>
        <dbReference type="Rhea" id="RHEA:23736"/>
        <dbReference type="ChEBI" id="CHEBI:15377"/>
        <dbReference type="ChEBI" id="CHEBI:15378"/>
        <dbReference type="ChEBI" id="CHEBI:18072"/>
        <dbReference type="ChEBI" id="CHEBI:58639"/>
        <dbReference type="EC" id="3.5.2.17"/>
    </reaction>
</comment>
<dbReference type="GO" id="GO:0006144">
    <property type="term" value="P:purine nucleobase metabolic process"/>
    <property type="evidence" value="ECO:0007669"/>
    <property type="project" value="UniProtKB-KW"/>
</dbReference>
<dbReference type="PANTHER" id="PTHR10395:SF7">
    <property type="entry name" value="5-HYDROXYISOURATE HYDROLASE"/>
    <property type="match status" value="1"/>
</dbReference>
<dbReference type="Pfam" id="PF00576">
    <property type="entry name" value="Transthyretin"/>
    <property type="match status" value="1"/>
</dbReference>
<evidence type="ECO:0000256" key="4">
    <source>
        <dbReference type="ARBA" id="ARBA00011881"/>
    </source>
</evidence>
<dbReference type="InterPro" id="IPR023416">
    <property type="entry name" value="Transthyretin/HIU_hydrolase_d"/>
</dbReference>
<organism evidence="9 10">
    <name type="scientific">Peribacillus faecalis</name>
    <dbReference type="NCBI Taxonomy" id="2772559"/>
    <lineage>
        <taxon>Bacteria</taxon>
        <taxon>Bacillati</taxon>
        <taxon>Bacillota</taxon>
        <taxon>Bacilli</taxon>
        <taxon>Bacillales</taxon>
        <taxon>Bacillaceae</taxon>
        <taxon>Peribacillus</taxon>
    </lineage>
</organism>
<dbReference type="RefSeq" id="WP_190996765.1">
    <property type="nucleotide sequence ID" value="NZ_JACXSI010000004.1"/>
</dbReference>
<dbReference type="InterPro" id="IPR023418">
    <property type="entry name" value="Thyroxine_BS"/>
</dbReference>
<dbReference type="Gene3D" id="2.60.40.180">
    <property type="entry name" value="Transthyretin/hydroxyisourate hydrolase domain"/>
    <property type="match status" value="1"/>
</dbReference>
<evidence type="ECO:0000259" key="8">
    <source>
        <dbReference type="Pfam" id="PF00576"/>
    </source>
</evidence>
<dbReference type="NCBIfam" id="TIGR02962">
    <property type="entry name" value="hdxy_isourate"/>
    <property type="match status" value="1"/>
</dbReference>
<dbReference type="FunFam" id="2.60.40.180:FF:000005">
    <property type="entry name" value="5-hydroxyisourate hydrolase"/>
    <property type="match status" value="1"/>
</dbReference>
<dbReference type="PROSITE" id="PS00768">
    <property type="entry name" value="TRANSTHYRETIN_1"/>
    <property type="match status" value="1"/>
</dbReference>
<evidence type="ECO:0000256" key="5">
    <source>
        <dbReference type="ARBA" id="ARBA00022631"/>
    </source>
</evidence>
<evidence type="ECO:0000256" key="2">
    <source>
        <dbReference type="ARBA" id="ARBA00002704"/>
    </source>
</evidence>
<comment type="caution">
    <text evidence="9">The sequence shown here is derived from an EMBL/GenBank/DDBJ whole genome shotgun (WGS) entry which is preliminary data.</text>
</comment>
<dbReference type="EC" id="3.5.2.17" evidence="7"/>
<sequence>MNGLTTHILDLMNGKPASDVKIELYGKMSSGEMKYIASRTTNRDGRLDEAFLGQNALKIGTYQLIFHVGDYFRKQAVDLPEPSFLEEVTVQFGVASPEQHYHVPLLVSPWGYQVYRGS</sequence>
<protein>
    <recommendedName>
        <fullName evidence="7">5-hydroxyisourate hydrolase</fullName>
        <shortName evidence="7">HIU hydrolase</shortName>
        <shortName evidence="7">HIUHase</shortName>
        <ecNumber evidence="7">3.5.2.17</ecNumber>
    </recommendedName>
</protein>
<evidence type="ECO:0000256" key="7">
    <source>
        <dbReference type="RuleBase" id="RU361270"/>
    </source>
</evidence>
<dbReference type="GO" id="GO:0033971">
    <property type="term" value="F:hydroxyisourate hydrolase activity"/>
    <property type="evidence" value="ECO:0007669"/>
    <property type="project" value="UniProtKB-EC"/>
</dbReference>